<name>A0A8S5MRD6_9CAUD</name>
<reference evidence="2" key="1">
    <citation type="journal article" date="2021" name="Proc. Natl. Acad. Sci. U.S.A.">
        <title>A Catalog of Tens of Thousands of Viruses from Human Metagenomes Reveals Hidden Associations with Chronic Diseases.</title>
        <authorList>
            <person name="Tisza M.J."/>
            <person name="Buck C.B."/>
        </authorList>
    </citation>
    <scope>NUCLEOTIDE SEQUENCE</scope>
    <source>
        <strain evidence="2">CtOAa14</strain>
    </source>
</reference>
<organism evidence="2">
    <name type="scientific">Myoviridae sp. ctOAa14</name>
    <dbReference type="NCBI Taxonomy" id="2826646"/>
    <lineage>
        <taxon>Viruses</taxon>
        <taxon>Duplodnaviria</taxon>
        <taxon>Heunggongvirae</taxon>
        <taxon>Uroviricota</taxon>
        <taxon>Caudoviricetes</taxon>
    </lineage>
</organism>
<proteinExistence type="predicted"/>
<feature type="domain" description="TOTE conflict system primase" evidence="1">
    <location>
        <begin position="8"/>
        <end position="175"/>
    </location>
</feature>
<dbReference type="EMBL" id="BK014964">
    <property type="protein sequence ID" value="DAD84663.1"/>
    <property type="molecule type" value="Genomic_DNA"/>
</dbReference>
<protein>
    <submittedName>
        <fullName evidence="2">DNA primase small subunit</fullName>
    </submittedName>
</protein>
<evidence type="ECO:0000313" key="2">
    <source>
        <dbReference type="EMBL" id="DAD84663.1"/>
    </source>
</evidence>
<evidence type="ECO:0000259" key="1">
    <source>
        <dbReference type="Pfam" id="PF22548"/>
    </source>
</evidence>
<sequence>MEMPASTAFMALFAGRDNCYGVHVPESKNAKLKEGDKRKGKSFTKREPLTAAIYSDHLNGKQSIGVVPITVEQKCNFAAIDIDRYPCDPKQYVSMFDRYGVPFTCFRSKSGGLHAFIFFRKPELAKQVVDMLNEFKLVLGLSDTTETFPKQAFADHTAVGNWINLPYYNHLKTERYAYDSEGKPLDFVQAMELCWSRRTTLKDMKDCIEQLPFSSGPPCLQAMYLMGEVREKNHNRNIFLFNSCVYLKARNPEDFDRRLKLINQSLPEPQGEDELQSTVLNSHKKGDYSYQCDNAALRPYCMRSLCEQRKYGKSCTYVSDLNFEQLYQYQADPPFYEWVVNGTRMRFNSEFELRRQDKFQDYCIRYLYRCPNTLKESVWYGILGNALKNIKRIAVAQEEVVSDKTVFLSELNEFLLERTVASSLAQVALGQVYFNEEDQRYYFRINDLLRYSKMSKVVSSNLNDIYMYLKEIGGKAHSCRRQNSKATFQAWSVPADKISPIVTATLESRPALEERKSEQDYTAVQIDPVQLTSSNSKSSADRLRETLNEKLQLENFDSIPTVKFPPKRKDRF</sequence>
<dbReference type="Pfam" id="PF22548">
    <property type="entry name" value="AEP-TOTE"/>
    <property type="match status" value="1"/>
</dbReference>
<accession>A0A8S5MRD6</accession>
<dbReference type="InterPro" id="IPR054347">
    <property type="entry name" value="TOTE_primase"/>
</dbReference>